<dbReference type="PANTHER" id="PTHR33112:SF16">
    <property type="entry name" value="HETEROKARYON INCOMPATIBILITY DOMAIN-CONTAINING PROTEIN"/>
    <property type="match status" value="1"/>
</dbReference>
<proteinExistence type="predicted"/>
<gene>
    <name evidence="2" type="ORF">QQX98_004437</name>
</gene>
<feature type="domain" description="Heterokaryon incompatibility" evidence="1">
    <location>
        <begin position="230"/>
        <end position="378"/>
    </location>
</feature>
<evidence type="ECO:0000313" key="3">
    <source>
        <dbReference type="Proteomes" id="UP001498476"/>
    </source>
</evidence>
<dbReference type="Pfam" id="PF06985">
    <property type="entry name" value="HET"/>
    <property type="match status" value="1"/>
</dbReference>
<evidence type="ECO:0000259" key="1">
    <source>
        <dbReference type="Pfam" id="PF06985"/>
    </source>
</evidence>
<organism evidence="2 3">
    <name type="scientific">Neonectria punicea</name>
    <dbReference type="NCBI Taxonomy" id="979145"/>
    <lineage>
        <taxon>Eukaryota</taxon>
        <taxon>Fungi</taxon>
        <taxon>Dikarya</taxon>
        <taxon>Ascomycota</taxon>
        <taxon>Pezizomycotina</taxon>
        <taxon>Sordariomycetes</taxon>
        <taxon>Hypocreomycetidae</taxon>
        <taxon>Hypocreales</taxon>
        <taxon>Nectriaceae</taxon>
        <taxon>Neonectria</taxon>
    </lineage>
</organism>
<dbReference type="InterPro" id="IPR010730">
    <property type="entry name" value="HET"/>
</dbReference>
<comment type="caution">
    <text evidence="2">The sequence shown here is derived from an EMBL/GenBank/DDBJ whole genome shotgun (WGS) entry which is preliminary data.</text>
</comment>
<accession>A0ABR1HAM1</accession>
<name>A0ABR1HAM1_9HYPO</name>
<reference evidence="2 3" key="1">
    <citation type="journal article" date="2025" name="Microbiol. Resour. Announc.">
        <title>Draft genome sequences for Neonectria magnoliae and Neonectria punicea, canker pathogens of Liriodendron tulipifera and Acer saccharum in West Virginia.</title>
        <authorList>
            <person name="Petronek H.M."/>
            <person name="Kasson M.T."/>
            <person name="Metheny A.M."/>
            <person name="Stauder C.M."/>
            <person name="Lovett B."/>
            <person name="Lynch S.C."/>
            <person name="Garnas J.R."/>
            <person name="Kasson L.R."/>
            <person name="Stajich J.E."/>
        </authorList>
    </citation>
    <scope>NUCLEOTIDE SEQUENCE [LARGE SCALE GENOMIC DNA]</scope>
    <source>
        <strain evidence="2 3">NRRL 64653</strain>
    </source>
</reference>
<keyword evidence="3" id="KW-1185">Reference proteome</keyword>
<dbReference type="PANTHER" id="PTHR33112">
    <property type="entry name" value="DOMAIN PROTEIN, PUTATIVE-RELATED"/>
    <property type="match status" value="1"/>
</dbReference>
<dbReference type="EMBL" id="JAZAVJ010000055">
    <property type="protein sequence ID" value="KAK7417616.1"/>
    <property type="molecule type" value="Genomic_DNA"/>
</dbReference>
<dbReference type="Proteomes" id="UP001498476">
    <property type="component" value="Unassembled WGS sequence"/>
</dbReference>
<evidence type="ECO:0000313" key="2">
    <source>
        <dbReference type="EMBL" id="KAK7417616.1"/>
    </source>
</evidence>
<sequence>MAERTAICSSCQSLSYDPRRAVPPSKPPYEYVSKSYVVPLRVIPLNYQLDDDFPRLPKLRASIKNGCLMCHFLKDVIWSHVRSADELLARANAAMVQDKKDPLGPNLKIQIILDEFHPDPVAMNFVKGSSKWPPLYISGRIAIGDLSQPLRLEVREGHFSRILGFPEEGSLSTKSLQCVQSWIDTCTAHDTAGHESCSKERQTLAPLRLLEVMSGDSVRLTETEGLQVQYTILSYCWGTSPGVLKSRTVPSNLSLRLSGFSLSSLPQTLQDSVTLTRRLGISYIWIDALCIVQDSNEWVTESLRMMQYYENAYLTIIPVACSSADQEFLGRRPWWVTKTIDWTGSPDRKLQFFFPGYTRISNELERSVWITRGWTFQERLLSARSLFVGQHCMMFECRFGYGNEDVGPEIRSDPTIPFLPTSAAHASQSKEWNQVSLVRSKWYQLAAQYAGRKLTNESDRLVALSGVASKFRQLLGDQDTYLDGFWKNDLWGGLLWRIPAGEFRSQPVLKSPHFPSWSWCSVNRVLNWGGEPESVTCAKLVDMIKSPHRGTNGFGPEITGLIVTTWGFPLNLLKTELPAGLKIDTYLDDGSSLIDNINKGSGEQLIAVALTVYLHKQDERTWASDRAAEPHDVHGLILRTTSHVGASYPTYQRAGVFEVIRHMESYWDFDNDDSAGGFSESSDDEFEKVVPVQDFENTSAPAFYKEIYAKQCTITLV</sequence>
<protein>
    <recommendedName>
        <fullName evidence="1">Heterokaryon incompatibility domain-containing protein</fullName>
    </recommendedName>
</protein>